<dbReference type="Proteomes" id="UP000769528">
    <property type="component" value="Unassembled WGS sequence"/>
</dbReference>
<dbReference type="PROSITE" id="PS50801">
    <property type="entry name" value="STAS"/>
    <property type="match status" value="1"/>
</dbReference>
<name>A0A9P8PJ33_9ASCO</name>
<organism evidence="7 8">
    <name type="scientific">Wickerhamomyces mucosus</name>
    <dbReference type="NCBI Taxonomy" id="1378264"/>
    <lineage>
        <taxon>Eukaryota</taxon>
        <taxon>Fungi</taxon>
        <taxon>Dikarya</taxon>
        <taxon>Ascomycota</taxon>
        <taxon>Saccharomycotina</taxon>
        <taxon>Saccharomycetes</taxon>
        <taxon>Phaffomycetales</taxon>
        <taxon>Wickerhamomycetaceae</taxon>
        <taxon>Wickerhamomyces</taxon>
    </lineage>
</organism>
<feature type="transmembrane region" description="Helical" evidence="5">
    <location>
        <begin position="313"/>
        <end position="333"/>
    </location>
</feature>
<feature type="transmembrane region" description="Helical" evidence="5">
    <location>
        <begin position="500"/>
        <end position="531"/>
    </location>
</feature>
<accession>A0A9P8PJ33</accession>
<proteinExistence type="predicted"/>
<dbReference type="GO" id="GO:0016020">
    <property type="term" value="C:membrane"/>
    <property type="evidence" value="ECO:0007669"/>
    <property type="project" value="UniProtKB-SubCell"/>
</dbReference>
<dbReference type="EMBL" id="JAEUBF010001113">
    <property type="protein sequence ID" value="KAH3672757.1"/>
    <property type="molecule type" value="Genomic_DNA"/>
</dbReference>
<feature type="transmembrane region" description="Helical" evidence="5">
    <location>
        <begin position="232"/>
        <end position="252"/>
    </location>
</feature>
<comment type="caution">
    <text evidence="7">The sequence shown here is derived from an EMBL/GenBank/DDBJ whole genome shotgun (WGS) entry which is preliminary data.</text>
</comment>
<dbReference type="SUPFAM" id="SSF52091">
    <property type="entry name" value="SpoIIaa-like"/>
    <property type="match status" value="1"/>
</dbReference>
<feature type="transmembrane region" description="Helical" evidence="5">
    <location>
        <begin position="404"/>
        <end position="427"/>
    </location>
</feature>
<dbReference type="InterPro" id="IPR011547">
    <property type="entry name" value="SLC26A/SulP_dom"/>
</dbReference>
<dbReference type="PROSITE" id="PS01130">
    <property type="entry name" value="SLC26A"/>
    <property type="match status" value="1"/>
</dbReference>
<comment type="subcellular location">
    <subcellularLocation>
        <location evidence="1">Membrane</location>
        <topology evidence="1">Multi-pass membrane protein</topology>
    </subcellularLocation>
</comment>
<protein>
    <recommendedName>
        <fullName evidence="6">STAS domain-containing protein</fullName>
    </recommendedName>
</protein>
<evidence type="ECO:0000256" key="2">
    <source>
        <dbReference type="ARBA" id="ARBA00022692"/>
    </source>
</evidence>
<dbReference type="AlphaFoldDB" id="A0A9P8PJ33"/>
<dbReference type="OrthoDB" id="427213at2759"/>
<keyword evidence="3 5" id="KW-1133">Transmembrane helix</keyword>
<evidence type="ECO:0000259" key="6">
    <source>
        <dbReference type="PROSITE" id="PS50801"/>
    </source>
</evidence>
<dbReference type="CDD" id="cd07042">
    <property type="entry name" value="STAS_SulP_like_sulfate_transporter"/>
    <property type="match status" value="1"/>
</dbReference>
<keyword evidence="4 5" id="KW-0472">Membrane</keyword>
<evidence type="ECO:0000256" key="4">
    <source>
        <dbReference type="ARBA" id="ARBA00023136"/>
    </source>
</evidence>
<reference evidence="7" key="2">
    <citation type="submission" date="2021-01" db="EMBL/GenBank/DDBJ databases">
        <authorList>
            <person name="Schikora-Tamarit M.A."/>
        </authorList>
    </citation>
    <scope>NUCLEOTIDE SEQUENCE</scope>
    <source>
        <strain evidence="7">CBS6341</strain>
    </source>
</reference>
<keyword evidence="2 5" id="KW-0812">Transmembrane</keyword>
<dbReference type="GO" id="GO:0008271">
    <property type="term" value="F:secondary active sulfate transmembrane transporter activity"/>
    <property type="evidence" value="ECO:0007669"/>
    <property type="project" value="InterPro"/>
</dbReference>
<feature type="transmembrane region" description="Helical" evidence="5">
    <location>
        <begin position="279"/>
        <end position="301"/>
    </location>
</feature>
<feature type="transmembrane region" description="Helical" evidence="5">
    <location>
        <begin position="439"/>
        <end position="461"/>
    </location>
</feature>
<gene>
    <name evidence="7" type="ORF">WICMUC_004163</name>
</gene>
<dbReference type="InterPro" id="IPR018045">
    <property type="entry name" value="S04_transporter_CS"/>
</dbReference>
<dbReference type="InterPro" id="IPR001902">
    <property type="entry name" value="SLC26A/SulP_fam"/>
</dbReference>
<evidence type="ECO:0000313" key="7">
    <source>
        <dbReference type="EMBL" id="KAH3672757.1"/>
    </source>
</evidence>
<keyword evidence="8" id="KW-1185">Reference proteome</keyword>
<dbReference type="Gene3D" id="3.30.750.24">
    <property type="entry name" value="STAS domain"/>
    <property type="match status" value="1"/>
</dbReference>
<evidence type="ECO:0000313" key="8">
    <source>
        <dbReference type="Proteomes" id="UP000769528"/>
    </source>
</evidence>
<dbReference type="Pfam" id="PF00916">
    <property type="entry name" value="Sulfate_transp"/>
    <property type="match status" value="1"/>
</dbReference>
<dbReference type="InterPro" id="IPR002645">
    <property type="entry name" value="STAS_dom"/>
</dbReference>
<sequence>MSSESSHLLNKRNNLSQNQLYESLKSSSNNNNNNDYDHHRSQRNSISNLKIDENNQIVPGTPHPASVFSNDEVLRYSNSQNPIQLTSTDLDWKQRLPYYLPCYSWLPTYTLDKFLKDFIAGCSLASFQIPLALSYATSVAHVPALCGLYSLAIPPIIYAIFGSVPQMIVGPESAIALVIGQAVEPLVGHNKEIDPVDLVSVLTSIGAFYLLGAGLCRFGFLDNVLSRALLRGFISAVGIVMIINSCFDGLGIKINHDDVPTHFHSPFEKFLYLLQNLNYLHKSTSIISSIGFIILLGIGFIKTKLIRKGYTNAVFFPEILTVVIVSAILSEIFDWKSIGVEIVGKIQTQGFTYKSPFTIDSLPLYKELMSSGFLAATLGLFESTTAAKSLGSTYDLPISSNRELVALGAINLIGGALGALPAFGGYGRSRINALSGAQTTFSGAIMGGITLLTIFYLLTYIENLPKCILSDITAIVGLRLLEETPSDILFHWRAKGWSELITFCLTLFATLFYSVEAGIILGVGYSVIIVIKNSTKSRIQILGRLPGTNTFLNADDTLAEEYGDFLEEIEGCLIVKIAEPLTFSNTGDLKIRLLRLERYGSTHQHPAAPRSREEHMNKNILFELKGMTYFDSSAAQIFYEILQNYKSKGHNLYLIRVPTRNGIRERLNNSGITGLSDGKFYSSIDEVLQLIDEQRQNNNTGFDVGGFKDNAANQV</sequence>
<feature type="transmembrane region" description="Helical" evidence="5">
    <location>
        <begin position="198"/>
        <end position="220"/>
    </location>
</feature>
<feature type="domain" description="STAS" evidence="6">
    <location>
        <begin position="566"/>
        <end position="691"/>
    </location>
</feature>
<evidence type="ECO:0000256" key="3">
    <source>
        <dbReference type="ARBA" id="ARBA00022989"/>
    </source>
</evidence>
<reference evidence="7" key="1">
    <citation type="journal article" date="2021" name="Open Biol.">
        <title>Shared evolutionary footprints suggest mitochondrial oxidative damage underlies multiple complex I losses in fungi.</title>
        <authorList>
            <person name="Schikora-Tamarit M.A."/>
            <person name="Marcet-Houben M."/>
            <person name="Nosek J."/>
            <person name="Gabaldon T."/>
        </authorList>
    </citation>
    <scope>NUCLEOTIDE SEQUENCE</scope>
    <source>
        <strain evidence="7">CBS6341</strain>
    </source>
</reference>
<dbReference type="PANTHER" id="PTHR11814">
    <property type="entry name" value="SULFATE TRANSPORTER"/>
    <property type="match status" value="1"/>
</dbReference>
<dbReference type="InterPro" id="IPR036513">
    <property type="entry name" value="STAS_dom_sf"/>
</dbReference>
<evidence type="ECO:0000256" key="1">
    <source>
        <dbReference type="ARBA" id="ARBA00004141"/>
    </source>
</evidence>
<evidence type="ECO:0000256" key="5">
    <source>
        <dbReference type="SAM" id="Phobius"/>
    </source>
</evidence>
<dbReference type="Pfam" id="PF01740">
    <property type="entry name" value="STAS"/>
    <property type="match status" value="1"/>
</dbReference>